<feature type="transmembrane region" description="Helical" evidence="3">
    <location>
        <begin position="130"/>
        <end position="151"/>
    </location>
</feature>
<dbReference type="Pfam" id="PF03929">
    <property type="entry name" value="PepSY_TM"/>
    <property type="match status" value="1"/>
</dbReference>
<dbReference type="Gene3D" id="3.40.50.360">
    <property type="match status" value="1"/>
</dbReference>
<evidence type="ECO:0000313" key="6">
    <source>
        <dbReference type="EMBL" id="MDM1048518.1"/>
    </source>
</evidence>
<feature type="transmembrane region" description="Helical" evidence="3">
    <location>
        <begin position="299"/>
        <end position="324"/>
    </location>
</feature>
<feature type="transmembrane region" description="Helical" evidence="3">
    <location>
        <begin position="172"/>
        <end position="198"/>
    </location>
</feature>
<reference evidence="6" key="2">
    <citation type="journal article" date="2022" name="Sci. Total Environ.">
        <title>Prevalence, transmission, and molecular epidemiology of tet(X)-positive bacteria among humans, animals, and environmental niches in China: An epidemiological, and genomic-based study.</title>
        <authorList>
            <person name="Dong N."/>
            <person name="Zeng Y."/>
            <person name="Cai C."/>
            <person name="Sun C."/>
            <person name="Lu J."/>
            <person name="Liu C."/>
            <person name="Zhou H."/>
            <person name="Sun Q."/>
            <person name="Shu L."/>
            <person name="Wang H."/>
            <person name="Wang Y."/>
            <person name="Wang S."/>
            <person name="Wu C."/>
            <person name="Chan E.W."/>
            <person name="Chen G."/>
            <person name="Shen Z."/>
            <person name="Chen S."/>
            <person name="Zhang R."/>
        </authorList>
    </citation>
    <scope>NUCLEOTIDE SEQUENCE</scope>
    <source>
        <strain evidence="6">R1692</strain>
    </source>
</reference>
<dbReference type="SUPFAM" id="SSF63380">
    <property type="entry name" value="Riboflavin synthase domain-like"/>
    <property type="match status" value="1"/>
</dbReference>
<evidence type="ECO:0000313" key="7">
    <source>
        <dbReference type="Proteomes" id="UP001170954"/>
    </source>
</evidence>
<gene>
    <name evidence="6" type="ORF">HX018_09740</name>
</gene>
<dbReference type="InterPro" id="IPR005625">
    <property type="entry name" value="PepSY-ass_TM"/>
</dbReference>
<comment type="cofactor">
    <cofactor evidence="1">
        <name>FMN</name>
        <dbReference type="ChEBI" id="CHEBI:58210"/>
    </cofactor>
</comment>
<reference evidence="6" key="1">
    <citation type="submission" date="2020-06" db="EMBL/GenBank/DDBJ databases">
        <authorList>
            <person name="Dong N."/>
        </authorList>
    </citation>
    <scope>NUCLEOTIDE SEQUENCE</scope>
    <source>
        <strain evidence="6">R1692</strain>
    </source>
</reference>
<keyword evidence="7" id="KW-1185">Reference proteome</keyword>
<dbReference type="PANTHER" id="PTHR19384">
    <property type="entry name" value="NITRIC OXIDE SYNTHASE-RELATED"/>
    <property type="match status" value="1"/>
</dbReference>
<dbReference type="PROSITE" id="PS00201">
    <property type="entry name" value="FLAVODOXIN"/>
    <property type="match status" value="1"/>
</dbReference>
<dbReference type="PROSITE" id="PS51384">
    <property type="entry name" value="FAD_FR"/>
    <property type="match status" value="1"/>
</dbReference>
<dbReference type="InterPro" id="IPR001433">
    <property type="entry name" value="OxRdtase_FAD/NAD-bd"/>
</dbReference>
<keyword evidence="3" id="KW-0812">Transmembrane</keyword>
<dbReference type="PRINTS" id="PR00369">
    <property type="entry name" value="FLAVODOXIN"/>
</dbReference>
<evidence type="ECO:0000256" key="3">
    <source>
        <dbReference type="SAM" id="Phobius"/>
    </source>
</evidence>
<protein>
    <submittedName>
        <fullName evidence="6">PepSY domain-containing protein</fullName>
    </submittedName>
</protein>
<dbReference type="InterPro" id="IPR029039">
    <property type="entry name" value="Flavoprotein-like_sf"/>
</dbReference>
<dbReference type="SUPFAM" id="SSF52218">
    <property type="entry name" value="Flavoproteins"/>
    <property type="match status" value="1"/>
</dbReference>
<sequence>MVLSLWRYAHLALAIISSIFLIILSLTGVILSVNAIYEKTPDLQVDNFETVNLAQVIPNLQEIYPEIISISVDHRGFVSIDAIDEEGESVKGYIDVNSGEKIAPIVQQSSFIQWTTALHRSLFLKETGRIIVAVVSFLLILISISGIALILKRQKGIRHFFAKIQNDFFAQYFHVVTGRWMLIPILLIAFTGTCLFLLRLASFQGENQEVNIPINETEEEQVLAAKDFPVFQKTLLKDVEQIDFPFIPDDPEEFFIIKLKDQSISVNQISGAITEQTIFPKQKGWERWNLDMHTGRTNMIWAFILGIASINILAFIYTGFVITLKRSKTKIKNKFKAAQAQIIVLYGSENGSTLFYANKVHQQLLAAGQKSFIAGLNQYQSYPEAKQLLVFTSTYGLGDPPSNAGKFFDLLKQYPQKQHVEYSVVGFGSKAYADFCAFALEVDKALSVQEWASPYLPAHVVNDRSIDDLLIWINNYIEKSLLPLATAASVYAEKQKRLHKWKVIEKTAITADNSTFRVTLKPLSRVSFNSGDLLAIYPANDQRERLYSIGRCNNLLQLIVKKHEFGLGSGFLYDLQSEQIIKARMMPNKDFNFPKKVKEVAMIFNGTGIAPFLGMIDQNNKQIPIYLYGGFRHENDWVKEYQKFAESKINQKQLVDYQFAYSRHTPGQYVMELIEKDAERFAELLRNGGCIMICGSLAMLRDVEKVLNDIVKERNGQPLSFYHDSKQILHDCY</sequence>
<keyword evidence="2" id="KW-0285">Flavoprotein</keyword>
<feature type="transmembrane region" description="Helical" evidence="3">
    <location>
        <begin position="12"/>
        <end position="37"/>
    </location>
</feature>
<dbReference type="InterPro" id="IPR008254">
    <property type="entry name" value="Flavodoxin/NO_synth"/>
</dbReference>
<dbReference type="InterPro" id="IPR017927">
    <property type="entry name" value="FAD-bd_FR_type"/>
</dbReference>
<dbReference type="Gene3D" id="3.40.50.80">
    <property type="entry name" value="Nucleotide-binding domain of ferredoxin-NADP reductase (FNR) module"/>
    <property type="match status" value="1"/>
</dbReference>
<dbReference type="Gene3D" id="2.40.30.10">
    <property type="entry name" value="Translation factors"/>
    <property type="match status" value="1"/>
</dbReference>
<keyword evidence="3" id="KW-1133">Transmembrane helix</keyword>
<dbReference type="InterPro" id="IPR017938">
    <property type="entry name" value="Riboflavin_synthase-like_b-brl"/>
</dbReference>
<dbReference type="RefSeq" id="WP_286651295.1">
    <property type="nucleotide sequence ID" value="NZ_JACAGK010000024.1"/>
</dbReference>
<proteinExistence type="predicted"/>
<feature type="domain" description="FAD-binding FR-type" evidence="5">
    <location>
        <begin position="496"/>
        <end position="594"/>
    </location>
</feature>
<organism evidence="6 7">
    <name type="scientific">Sphingobacterium hotanense</name>
    <dbReference type="NCBI Taxonomy" id="649196"/>
    <lineage>
        <taxon>Bacteria</taxon>
        <taxon>Pseudomonadati</taxon>
        <taxon>Bacteroidota</taxon>
        <taxon>Sphingobacteriia</taxon>
        <taxon>Sphingobacteriales</taxon>
        <taxon>Sphingobacteriaceae</taxon>
        <taxon>Sphingobacterium</taxon>
    </lineage>
</organism>
<dbReference type="InterPro" id="IPR001094">
    <property type="entry name" value="Flavdoxin-like"/>
</dbReference>
<dbReference type="EMBL" id="JACAGK010000024">
    <property type="protein sequence ID" value="MDM1048518.1"/>
    <property type="molecule type" value="Genomic_DNA"/>
</dbReference>
<feature type="domain" description="Flavodoxin-like" evidence="4">
    <location>
        <begin position="342"/>
        <end position="477"/>
    </location>
</feature>
<dbReference type="Pfam" id="PF00175">
    <property type="entry name" value="NAD_binding_1"/>
    <property type="match status" value="1"/>
</dbReference>
<dbReference type="SUPFAM" id="SSF52343">
    <property type="entry name" value="Ferredoxin reductase-like, C-terminal NADP-linked domain"/>
    <property type="match status" value="1"/>
</dbReference>
<keyword evidence="3" id="KW-0472">Membrane</keyword>
<dbReference type="Proteomes" id="UP001170954">
    <property type="component" value="Unassembled WGS sequence"/>
</dbReference>
<comment type="caution">
    <text evidence="6">The sequence shown here is derived from an EMBL/GenBank/DDBJ whole genome shotgun (WGS) entry which is preliminary data.</text>
</comment>
<name>A0ABT7NNJ9_9SPHI</name>
<dbReference type="PROSITE" id="PS50902">
    <property type="entry name" value="FLAVODOXIN_LIKE"/>
    <property type="match status" value="1"/>
</dbReference>
<dbReference type="Pfam" id="PF00258">
    <property type="entry name" value="Flavodoxin_1"/>
    <property type="match status" value="1"/>
</dbReference>
<accession>A0ABT7NNJ9</accession>
<dbReference type="InterPro" id="IPR039261">
    <property type="entry name" value="FNR_nucleotide-bd"/>
</dbReference>
<dbReference type="InterPro" id="IPR001226">
    <property type="entry name" value="Flavodoxin_CS"/>
</dbReference>
<evidence type="ECO:0000256" key="1">
    <source>
        <dbReference type="ARBA" id="ARBA00001917"/>
    </source>
</evidence>
<evidence type="ECO:0000256" key="2">
    <source>
        <dbReference type="ARBA" id="ARBA00022630"/>
    </source>
</evidence>
<evidence type="ECO:0000259" key="4">
    <source>
        <dbReference type="PROSITE" id="PS50902"/>
    </source>
</evidence>
<evidence type="ECO:0000259" key="5">
    <source>
        <dbReference type="PROSITE" id="PS51384"/>
    </source>
</evidence>